<dbReference type="Pfam" id="PF17682">
    <property type="entry name" value="Tau95_N"/>
    <property type="match status" value="1"/>
</dbReference>
<organism evidence="8 9">
    <name type="scientific">Naegleria fowleri</name>
    <name type="common">Brain eating amoeba</name>
    <dbReference type="NCBI Taxonomy" id="5763"/>
    <lineage>
        <taxon>Eukaryota</taxon>
        <taxon>Discoba</taxon>
        <taxon>Heterolobosea</taxon>
        <taxon>Tetramitia</taxon>
        <taxon>Eutetramitia</taxon>
        <taxon>Vahlkampfiidae</taxon>
        <taxon>Naegleria</taxon>
    </lineage>
</organism>
<dbReference type="GO" id="GO:0006384">
    <property type="term" value="P:transcription initiation at RNA polymerase III promoter"/>
    <property type="evidence" value="ECO:0007669"/>
    <property type="project" value="InterPro"/>
</dbReference>
<comment type="caution">
    <text evidence="8">The sequence shown here is derived from an EMBL/GenBank/DDBJ whole genome shotgun (WGS) entry which is preliminary data.</text>
</comment>
<evidence type="ECO:0000256" key="3">
    <source>
        <dbReference type="ARBA" id="ARBA00023163"/>
    </source>
</evidence>
<evidence type="ECO:0000313" key="9">
    <source>
        <dbReference type="Proteomes" id="UP000444721"/>
    </source>
</evidence>
<protein>
    <recommendedName>
        <fullName evidence="10">Transcription factor IIIC subunit 5 HTH domain-containing protein</fullName>
    </recommendedName>
</protein>
<dbReference type="InterPro" id="IPR041499">
    <property type="entry name" value="Tfc1/Sfc1_N"/>
</dbReference>
<feature type="region of interest" description="Disordered" evidence="5">
    <location>
        <begin position="215"/>
        <end position="241"/>
    </location>
</feature>
<evidence type="ECO:0000256" key="5">
    <source>
        <dbReference type="SAM" id="MobiDB-lite"/>
    </source>
</evidence>
<comment type="subcellular location">
    <subcellularLocation>
        <location evidence="1">Nucleus</location>
    </subcellularLocation>
</comment>
<feature type="compositionally biased region" description="Polar residues" evidence="5">
    <location>
        <begin position="220"/>
        <end position="236"/>
    </location>
</feature>
<evidence type="ECO:0000256" key="4">
    <source>
        <dbReference type="ARBA" id="ARBA00023242"/>
    </source>
</evidence>
<dbReference type="VEuPathDB" id="AmoebaDB:NF0018060"/>
<keyword evidence="4" id="KW-0539">Nucleus</keyword>
<dbReference type="OrthoDB" id="5598268at2759"/>
<evidence type="ECO:0000259" key="6">
    <source>
        <dbReference type="Pfam" id="PF09734"/>
    </source>
</evidence>
<keyword evidence="2" id="KW-0238">DNA-binding</keyword>
<keyword evidence="9" id="KW-1185">Reference proteome</keyword>
<dbReference type="OMA" id="CVEINFE"/>
<dbReference type="Proteomes" id="UP000444721">
    <property type="component" value="Unassembled WGS sequence"/>
</dbReference>
<accession>A0A6A5CF63</accession>
<evidence type="ECO:0000313" key="8">
    <source>
        <dbReference type="EMBL" id="KAF0983925.1"/>
    </source>
</evidence>
<dbReference type="Gene3D" id="3.30.200.160">
    <property type="entry name" value="TFIIIC, subcomplex tauA, subunit Sfc1, barrel domain"/>
    <property type="match status" value="1"/>
</dbReference>
<keyword evidence="3" id="KW-0804">Transcription</keyword>
<dbReference type="VEuPathDB" id="AmoebaDB:NfTy_005460"/>
<feature type="domain" description="Transcription factor IIIC subunit 5 HTH" evidence="6">
    <location>
        <begin position="307"/>
        <end position="485"/>
    </location>
</feature>
<dbReference type="InterPro" id="IPR042536">
    <property type="entry name" value="TFIIIC_tauA_Sfc1"/>
</dbReference>
<dbReference type="GeneID" id="68115058"/>
<evidence type="ECO:0000259" key="7">
    <source>
        <dbReference type="Pfam" id="PF17682"/>
    </source>
</evidence>
<dbReference type="PANTHER" id="PTHR13230">
    <property type="entry name" value="GENERAL TRANSCRIPTION FACTOR IIIC, POLYPEPTIDE 5"/>
    <property type="match status" value="1"/>
</dbReference>
<dbReference type="AlphaFoldDB" id="A0A6A5CF63"/>
<dbReference type="Pfam" id="PF09734">
    <property type="entry name" value="Tau95"/>
    <property type="match status" value="1"/>
</dbReference>
<dbReference type="EMBL" id="VFQX01000004">
    <property type="protein sequence ID" value="KAF0983925.1"/>
    <property type="molecule type" value="Genomic_DNA"/>
</dbReference>
<evidence type="ECO:0000256" key="2">
    <source>
        <dbReference type="ARBA" id="ARBA00023125"/>
    </source>
</evidence>
<evidence type="ECO:0008006" key="10">
    <source>
        <dbReference type="Google" id="ProtNLM"/>
    </source>
</evidence>
<dbReference type="RefSeq" id="XP_044568638.1">
    <property type="nucleotide sequence ID" value="XM_044711629.1"/>
</dbReference>
<dbReference type="PANTHER" id="PTHR13230:SF5">
    <property type="entry name" value="GENERAL TRANSCRIPTION FACTOR 3C POLYPEPTIDE 5"/>
    <property type="match status" value="1"/>
</dbReference>
<sequence>MISQEEFQRWKNAENSPSSSKASSSSPSSAPPLNIGNSSTTITIGNQVSPSVVELQTSQQESSSTAYGNYEKTDILSIPDKKYTMVLFPGRIKNVSNAINILGGMKSIQALHKPKEITDQQTHQENRFLECRFRPNNFMSCHPVYGDVTLTNNLLVRLRRKKVKKQVGERIITRYDPSQSQLQVIGVITKTVNFKGMSDFQYIQPKFVDLNQSMDEDQNSDQTALDSSRNNFSSSIMGDDDGDIEIQNEEKISSSISSTPNPIHVRNNVYYSNELSDATSTVLPSRASLQNPHTGKGTKTHKAMLDLPPPIFSRFDMPMDYAFKQNPLTEIVPIVSNDGTSKKYKRLLKPSKQYMPHCVEINFEDEVPTAPPDEIVTAKDKDLYKDVENRVRYLFGYPSDDQEGVAQLGSSHSLIDKSRLIRPIWSKNAISSKFESRKDKWKLRMVLPRVAYHYKNGPWRMLWVRYGYDPKKDIAASYYQLLDFRVPHELRPKIHSLTGKRKEDERETNKFRRLPRRKVDTHIDLHDYLYQGQSKEKAHNDMESVHTSNTNHTSSTAHHTEHEENASYEFNSIPTQIQVFYQLCDIRIAPAQNIILADKDETIAITYGVISGVKSSEELDLREPVWNNTGECDPKYGWYNHHALEQIRYVMKKKVEEWIENGEENDPEILSDTDEEIEPPESSRSTLDKSILNSSKGDEQEIHNNNKEQDVMSDTDEEPIKDGADVFIESQ</sequence>
<feature type="compositionally biased region" description="Basic and acidic residues" evidence="5">
    <location>
        <begin position="1"/>
        <end position="12"/>
    </location>
</feature>
<name>A0A6A5CF63_NAEFO</name>
<feature type="compositionally biased region" description="Acidic residues" evidence="5">
    <location>
        <begin position="663"/>
        <end position="679"/>
    </location>
</feature>
<dbReference type="InterPro" id="IPR040454">
    <property type="entry name" value="TF_IIIC_Tfc1/Sfc1"/>
</dbReference>
<feature type="region of interest" description="Disordered" evidence="5">
    <location>
        <begin position="1"/>
        <end position="41"/>
    </location>
</feature>
<proteinExistence type="predicted"/>
<feature type="compositionally biased region" description="Basic and acidic residues" evidence="5">
    <location>
        <begin position="696"/>
        <end position="710"/>
    </location>
</feature>
<dbReference type="GO" id="GO:0001002">
    <property type="term" value="F:RNA polymerase III type 1 promoter sequence-specific DNA binding"/>
    <property type="evidence" value="ECO:0007669"/>
    <property type="project" value="TreeGrafter"/>
</dbReference>
<dbReference type="GO" id="GO:0001003">
    <property type="term" value="F:RNA polymerase III type 2 promoter sequence-specific DNA binding"/>
    <property type="evidence" value="ECO:0007669"/>
    <property type="project" value="TreeGrafter"/>
</dbReference>
<feature type="compositionally biased region" description="Low complexity" evidence="5">
    <location>
        <begin position="545"/>
        <end position="557"/>
    </location>
</feature>
<evidence type="ECO:0000256" key="1">
    <source>
        <dbReference type="ARBA" id="ARBA00004123"/>
    </source>
</evidence>
<gene>
    <name evidence="8" type="ORF">FDP41_007840</name>
</gene>
<feature type="region of interest" description="Disordered" evidence="5">
    <location>
        <begin position="536"/>
        <end position="564"/>
    </location>
</feature>
<feature type="region of interest" description="Disordered" evidence="5">
    <location>
        <begin position="663"/>
        <end position="731"/>
    </location>
</feature>
<dbReference type="InterPro" id="IPR019136">
    <property type="entry name" value="TF_IIIC_su-5_HTH"/>
</dbReference>
<dbReference type="GO" id="GO:0000127">
    <property type="term" value="C:transcription factor TFIIIC complex"/>
    <property type="evidence" value="ECO:0007669"/>
    <property type="project" value="InterPro"/>
</dbReference>
<reference evidence="8 9" key="1">
    <citation type="journal article" date="2019" name="Sci. Rep.">
        <title>Nanopore sequencing improves the draft genome of the human pathogenic amoeba Naegleria fowleri.</title>
        <authorList>
            <person name="Liechti N."/>
            <person name="Schurch N."/>
            <person name="Bruggmann R."/>
            <person name="Wittwer M."/>
        </authorList>
    </citation>
    <scope>NUCLEOTIDE SEQUENCE [LARGE SCALE GENOMIC DNA]</scope>
    <source>
        <strain evidence="8 9">ATCC 30894</strain>
    </source>
</reference>
<feature type="compositionally biased region" description="Low complexity" evidence="5">
    <location>
        <begin position="16"/>
        <end position="32"/>
    </location>
</feature>
<dbReference type="GO" id="GO:0005634">
    <property type="term" value="C:nucleus"/>
    <property type="evidence" value="ECO:0007669"/>
    <property type="project" value="UniProtKB-SubCell"/>
</dbReference>
<feature type="domain" description="Transcription factor IIIC subunit Tfc1/Sfc1 triple barrel" evidence="7">
    <location>
        <begin position="85"/>
        <end position="202"/>
    </location>
</feature>
<dbReference type="VEuPathDB" id="AmoebaDB:FDP41_007840"/>